<dbReference type="Gene3D" id="3.20.20.520">
    <property type="entry name" value="Glycosyl hydrolase family 115"/>
    <property type="match status" value="1"/>
</dbReference>
<dbReference type="InterPro" id="IPR031924">
    <property type="entry name" value="GH115"/>
</dbReference>
<dbReference type="Pfam" id="PF15979">
    <property type="entry name" value="Glyco_hydro_115"/>
    <property type="match status" value="1"/>
</dbReference>
<evidence type="ECO:0000313" key="1">
    <source>
        <dbReference type="EMBL" id="MDQ0495510.1"/>
    </source>
</evidence>
<proteinExistence type="predicted"/>
<dbReference type="InterPro" id="IPR042301">
    <property type="entry name" value="GH115_sf"/>
</dbReference>
<comment type="caution">
    <text evidence="1">The sequence shown here is derived from an EMBL/GenBank/DDBJ whole genome shotgun (WGS) entry which is preliminary data.</text>
</comment>
<evidence type="ECO:0000313" key="2">
    <source>
        <dbReference type="Proteomes" id="UP001242811"/>
    </source>
</evidence>
<accession>A0ABU0L1I3</accession>
<dbReference type="RefSeq" id="WP_025716780.1">
    <property type="nucleotide sequence ID" value="NZ_CP045298.1"/>
</dbReference>
<organism evidence="1 2">
    <name type="scientific">Paenibacillus brasilensis</name>
    <dbReference type="NCBI Taxonomy" id="128574"/>
    <lineage>
        <taxon>Bacteria</taxon>
        <taxon>Bacillati</taxon>
        <taxon>Bacillota</taxon>
        <taxon>Bacilli</taxon>
        <taxon>Bacillales</taxon>
        <taxon>Paenibacillaceae</taxon>
        <taxon>Paenibacillus</taxon>
    </lineage>
</organism>
<dbReference type="EMBL" id="JAUSWA010000023">
    <property type="protein sequence ID" value="MDQ0495510.1"/>
    <property type="molecule type" value="Genomic_DNA"/>
</dbReference>
<sequence length="75" mass="8880">MELGAEMFLRAFPGKQASYQKHPELFEQLWQEAIERQKGEKIVWVLSFRGQGDKPFWENDPSFRTILRNFPPLPS</sequence>
<protein>
    <submittedName>
        <fullName evidence="1">Uncharacterized protein</fullName>
    </submittedName>
</protein>
<reference evidence="1 2" key="1">
    <citation type="submission" date="2023-07" db="EMBL/GenBank/DDBJ databases">
        <title>Genomic Encyclopedia of Type Strains, Phase IV (KMG-IV): sequencing the most valuable type-strain genomes for metagenomic binning, comparative biology and taxonomic classification.</title>
        <authorList>
            <person name="Goeker M."/>
        </authorList>
    </citation>
    <scope>NUCLEOTIDE SEQUENCE [LARGE SCALE GENOMIC DNA]</scope>
    <source>
        <strain evidence="1 2">DSM 14914</strain>
    </source>
</reference>
<keyword evidence="2" id="KW-1185">Reference proteome</keyword>
<dbReference type="Proteomes" id="UP001242811">
    <property type="component" value="Unassembled WGS sequence"/>
</dbReference>
<gene>
    <name evidence="1" type="ORF">QOZ95_003690</name>
</gene>
<name>A0ABU0L1I3_9BACL</name>